<reference evidence="1 2" key="2">
    <citation type="journal article" date="2022" name="Mol. Ecol. Resour.">
        <title>The genomes of chicory, endive, great burdock and yacon provide insights into Asteraceae paleo-polyploidization history and plant inulin production.</title>
        <authorList>
            <person name="Fan W."/>
            <person name="Wang S."/>
            <person name="Wang H."/>
            <person name="Wang A."/>
            <person name="Jiang F."/>
            <person name="Liu H."/>
            <person name="Zhao H."/>
            <person name="Xu D."/>
            <person name="Zhang Y."/>
        </authorList>
    </citation>
    <scope>NUCLEOTIDE SEQUENCE [LARGE SCALE GENOMIC DNA]</scope>
    <source>
        <strain evidence="2">cv. Niubang</strain>
    </source>
</reference>
<comment type="caution">
    <text evidence="1">The sequence shown here is derived from an EMBL/GenBank/DDBJ whole genome shotgun (WGS) entry which is preliminary data.</text>
</comment>
<accession>A0ACB9BDZ8</accession>
<evidence type="ECO:0000313" key="1">
    <source>
        <dbReference type="EMBL" id="KAI3718915.1"/>
    </source>
</evidence>
<organism evidence="1 2">
    <name type="scientific">Arctium lappa</name>
    <name type="common">Greater burdock</name>
    <name type="synonym">Lappa major</name>
    <dbReference type="NCBI Taxonomy" id="4217"/>
    <lineage>
        <taxon>Eukaryota</taxon>
        <taxon>Viridiplantae</taxon>
        <taxon>Streptophyta</taxon>
        <taxon>Embryophyta</taxon>
        <taxon>Tracheophyta</taxon>
        <taxon>Spermatophyta</taxon>
        <taxon>Magnoliopsida</taxon>
        <taxon>eudicotyledons</taxon>
        <taxon>Gunneridae</taxon>
        <taxon>Pentapetalae</taxon>
        <taxon>asterids</taxon>
        <taxon>campanulids</taxon>
        <taxon>Asterales</taxon>
        <taxon>Asteraceae</taxon>
        <taxon>Carduoideae</taxon>
        <taxon>Cardueae</taxon>
        <taxon>Arctiinae</taxon>
        <taxon>Arctium</taxon>
    </lineage>
</organism>
<sequence length="236" mass="27433">MSATKSSSRKKKTTTESGTPKTELKRMTVEEDDFDFDADQLKQRAPKKQRSTFEDDFDADLSSDIKGLMSALHQIKEKAQKDGQKKKEETISSVATEIRSKYDELKSKIEKERQNFAKALSKSSRECENLLKNETSKFQAVYENFCKDKNSHLQALKDIITKYEEEKERLFMRYEQHRKKEKSMISEHEKACATKISELEESLKKKKQDDKTFSILRKTLGSFLDNASDEDFPPDD</sequence>
<dbReference type="Proteomes" id="UP001055879">
    <property type="component" value="Linkage Group LG06"/>
</dbReference>
<evidence type="ECO:0000313" key="2">
    <source>
        <dbReference type="Proteomes" id="UP001055879"/>
    </source>
</evidence>
<gene>
    <name evidence="1" type="ORF">L6452_19800</name>
</gene>
<keyword evidence="2" id="KW-1185">Reference proteome</keyword>
<dbReference type="EMBL" id="CM042052">
    <property type="protein sequence ID" value="KAI3718915.1"/>
    <property type="molecule type" value="Genomic_DNA"/>
</dbReference>
<name>A0ACB9BDZ8_ARCLA</name>
<reference evidence="2" key="1">
    <citation type="journal article" date="2022" name="Mol. Ecol. Resour.">
        <title>The genomes of chicory, endive, great burdock and yacon provide insights into Asteraceae palaeo-polyploidization history and plant inulin production.</title>
        <authorList>
            <person name="Fan W."/>
            <person name="Wang S."/>
            <person name="Wang H."/>
            <person name="Wang A."/>
            <person name="Jiang F."/>
            <person name="Liu H."/>
            <person name="Zhao H."/>
            <person name="Xu D."/>
            <person name="Zhang Y."/>
        </authorList>
    </citation>
    <scope>NUCLEOTIDE SEQUENCE [LARGE SCALE GENOMIC DNA]</scope>
    <source>
        <strain evidence="2">cv. Niubang</strain>
    </source>
</reference>
<protein>
    <submittedName>
        <fullName evidence="1">Uncharacterized protein</fullName>
    </submittedName>
</protein>
<proteinExistence type="predicted"/>